<evidence type="ECO:0000259" key="13">
    <source>
        <dbReference type="Pfam" id="PF19269"/>
    </source>
</evidence>
<accession>A0A450ZGW5</accession>
<keyword evidence="8 10" id="KW-0648">Protein biosynthesis</keyword>
<comment type="subcellular location">
    <subcellularLocation>
        <location evidence="1 10">Cytoplasm</location>
    </subcellularLocation>
</comment>
<dbReference type="EC" id="6.1.1.17" evidence="10"/>
<dbReference type="InterPro" id="IPR000924">
    <property type="entry name" value="Glu/Gln-tRNA-synth"/>
</dbReference>
<dbReference type="PANTHER" id="PTHR43311">
    <property type="entry name" value="GLUTAMATE--TRNA LIGASE"/>
    <property type="match status" value="1"/>
</dbReference>
<feature type="short sequence motif" description="'HIGH' region" evidence="10">
    <location>
        <begin position="9"/>
        <end position="19"/>
    </location>
</feature>
<dbReference type="SUPFAM" id="SSF48163">
    <property type="entry name" value="An anticodon-binding domain of class I aminoacyl-tRNA synthetases"/>
    <property type="match status" value="1"/>
</dbReference>
<dbReference type="PANTHER" id="PTHR43311:SF2">
    <property type="entry name" value="GLUTAMATE--TRNA LIGASE, MITOCHONDRIAL-RELATED"/>
    <property type="match status" value="1"/>
</dbReference>
<evidence type="ECO:0000313" key="16">
    <source>
        <dbReference type="EMBL" id="VFK56508.1"/>
    </source>
</evidence>
<comment type="caution">
    <text evidence="10">Lacks conserved residue(s) required for the propagation of feature annotation.</text>
</comment>
<keyword evidence="6 10" id="KW-0547">Nucleotide-binding</keyword>
<dbReference type="HAMAP" id="MF_00022">
    <property type="entry name" value="Glu_tRNA_synth_type1"/>
    <property type="match status" value="1"/>
</dbReference>
<evidence type="ECO:0000256" key="5">
    <source>
        <dbReference type="ARBA" id="ARBA00022598"/>
    </source>
</evidence>
<dbReference type="InterPro" id="IPR014729">
    <property type="entry name" value="Rossmann-like_a/b/a_fold"/>
</dbReference>
<dbReference type="InterPro" id="IPR020058">
    <property type="entry name" value="Glu/Gln-tRNA-synth_Ib_cat-dom"/>
</dbReference>
<comment type="subunit">
    <text evidence="3 10">Monomer.</text>
</comment>
<keyword evidence="7 10" id="KW-0067">ATP-binding</keyword>
<dbReference type="Gene3D" id="3.40.50.620">
    <property type="entry name" value="HUPs"/>
    <property type="match status" value="1"/>
</dbReference>
<dbReference type="InterPro" id="IPR001412">
    <property type="entry name" value="aa-tRNA-synth_I_CS"/>
</dbReference>
<dbReference type="InterPro" id="IPR004527">
    <property type="entry name" value="Glu-tRNA-ligase_bac/mito"/>
</dbReference>
<dbReference type="PROSITE" id="PS00178">
    <property type="entry name" value="AA_TRNA_LIGASE_I"/>
    <property type="match status" value="1"/>
</dbReference>
<evidence type="ECO:0000256" key="2">
    <source>
        <dbReference type="ARBA" id="ARBA00007894"/>
    </source>
</evidence>
<evidence type="ECO:0000256" key="3">
    <source>
        <dbReference type="ARBA" id="ARBA00011245"/>
    </source>
</evidence>
<protein>
    <recommendedName>
        <fullName evidence="10">Glutamate--tRNA ligase</fullName>
        <ecNumber evidence="10">6.1.1.17</ecNumber>
    </recommendedName>
    <alternativeName>
        <fullName evidence="10">Glutamyl-tRNA synthetase</fullName>
        <shortName evidence="10">GluRS</shortName>
    </alternativeName>
</protein>
<proteinExistence type="inferred from homology"/>
<comment type="catalytic activity">
    <reaction evidence="10">
        <text>tRNA(Glu) + L-glutamate + ATP = L-glutamyl-tRNA(Glu) + AMP + diphosphate</text>
        <dbReference type="Rhea" id="RHEA:23540"/>
        <dbReference type="Rhea" id="RHEA-COMP:9663"/>
        <dbReference type="Rhea" id="RHEA-COMP:9680"/>
        <dbReference type="ChEBI" id="CHEBI:29985"/>
        <dbReference type="ChEBI" id="CHEBI:30616"/>
        <dbReference type="ChEBI" id="CHEBI:33019"/>
        <dbReference type="ChEBI" id="CHEBI:78442"/>
        <dbReference type="ChEBI" id="CHEBI:78520"/>
        <dbReference type="ChEBI" id="CHEBI:456215"/>
        <dbReference type="EC" id="6.1.1.17"/>
    </reaction>
</comment>
<dbReference type="InterPro" id="IPR020751">
    <property type="entry name" value="aa-tRNA-synth_I_codon-bd_sub2"/>
</dbReference>
<dbReference type="InterPro" id="IPR008925">
    <property type="entry name" value="aa_tRNA-synth_I_cd-bd_sf"/>
</dbReference>
<dbReference type="GO" id="GO:0006424">
    <property type="term" value="P:glutamyl-tRNA aminoacylation"/>
    <property type="evidence" value="ECO:0007669"/>
    <property type="project" value="UniProtKB-UniRule"/>
</dbReference>
<dbReference type="GO" id="GO:0000049">
    <property type="term" value="F:tRNA binding"/>
    <property type="evidence" value="ECO:0007669"/>
    <property type="project" value="InterPro"/>
</dbReference>
<dbReference type="Pfam" id="PF19269">
    <property type="entry name" value="Anticodon_2"/>
    <property type="match status" value="1"/>
</dbReference>
<evidence type="ECO:0000259" key="12">
    <source>
        <dbReference type="Pfam" id="PF00749"/>
    </source>
</evidence>
<feature type="binding site" evidence="10">
    <location>
        <position position="240"/>
    </location>
    <ligand>
        <name>ATP</name>
        <dbReference type="ChEBI" id="CHEBI:30616"/>
    </ligand>
</feature>
<keyword evidence="5 10" id="KW-0436">Ligase</keyword>
<dbReference type="Pfam" id="PF00749">
    <property type="entry name" value="tRNA-synt_1c"/>
    <property type="match status" value="1"/>
</dbReference>
<dbReference type="InterPro" id="IPR049940">
    <property type="entry name" value="GluQ/Sye"/>
</dbReference>
<evidence type="ECO:0000313" key="15">
    <source>
        <dbReference type="EMBL" id="VFK53781.1"/>
    </source>
</evidence>
<comment type="similarity">
    <text evidence="2 10">Belongs to the class-I aminoacyl-tRNA synthetase family. Glutamate--tRNA ligase type 1 subfamily.</text>
</comment>
<feature type="domain" description="Aminoacyl-tRNA synthetase class I anticodon-binding" evidence="13">
    <location>
        <begin position="327"/>
        <end position="460"/>
    </location>
</feature>
<dbReference type="PRINTS" id="PR00987">
    <property type="entry name" value="TRNASYNTHGLU"/>
</dbReference>
<evidence type="ECO:0000256" key="8">
    <source>
        <dbReference type="ARBA" id="ARBA00022917"/>
    </source>
</evidence>
<dbReference type="EMBL" id="CAADFX010000048">
    <property type="protein sequence ID" value="VFK56508.1"/>
    <property type="molecule type" value="Genomic_DNA"/>
</dbReference>
<evidence type="ECO:0000256" key="11">
    <source>
        <dbReference type="SAM" id="MobiDB-lite"/>
    </source>
</evidence>
<dbReference type="FunFam" id="3.40.50.620:FF:000007">
    <property type="entry name" value="Glutamate--tRNA ligase"/>
    <property type="match status" value="1"/>
</dbReference>
<keyword evidence="4 10" id="KW-0963">Cytoplasm</keyword>
<name>A0A450ZGW5_9GAMM</name>
<evidence type="ECO:0000256" key="4">
    <source>
        <dbReference type="ARBA" id="ARBA00022490"/>
    </source>
</evidence>
<keyword evidence="9 10" id="KW-0030">Aminoacyl-tRNA synthetase</keyword>
<dbReference type="GO" id="GO:0004818">
    <property type="term" value="F:glutamate-tRNA ligase activity"/>
    <property type="evidence" value="ECO:0007669"/>
    <property type="project" value="UniProtKB-UniRule"/>
</dbReference>
<dbReference type="GO" id="GO:0005524">
    <property type="term" value="F:ATP binding"/>
    <property type="evidence" value="ECO:0007669"/>
    <property type="project" value="UniProtKB-UniRule"/>
</dbReference>
<evidence type="ECO:0000256" key="7">
    <source>
        <dbReference type="ARBA" id="ARBA00022840"/>
    </source>
</evidence>
<dbReference type="EMBL" id="CAADFY010000016">
    <property type="protein sequence ID" value="VFK53034.1"/>
    <property type="molecule type" value="Genomic_DNA"/>
</dbReference>
<sequence length="469" mass="53275">MTTRTRFAPSPTGYLHVGGARTALFAWLYARRHGGEFILRIEDTDRERSSSESTDAILEGMAWLGLDYDEGPIFQSNRFDRYHEVIKRLLDDGHAYHCYCSRERLDAVRAEQMARKAKPRYDGHCRGRTDPPPADTPSVIRFRNPSSGETVVDDLVRGTVVFQNSELDDLIIARTDGSPTYHLTVVVDDIDMGITHVIRGDDHLNNTPRQINILSALGATPPTYAHVPMIMGADGQRLSKRHGAVSVMQYRVDGYLPEALLNYLVRLGWSYGDQEIFSLDEMVELFDVADVNHAASMFDPEKLLWLNQHYMKHMDPAHIARHSSWHMGQLGIDPSNEPDLVEVVMAQRERAKTLRELAENSRYFYEDFDGYHTGAEKHLTEKISGTLEKLHQRLMTIEDWSAAKIHEIIVDVTKEENIKLGKLAQPVRVAVTGRTFSPPIDITLELVGKTRTLQRIERAINDISERSTN</sequence>
<dbReference type="GO" id="GO:0008270">
    <property type="term" value="F:zinc ion binding"/>
    <property type="evidence" value="ECO:0007669"/>
    <property type="project" value="InterPro"/>
</dbReference>
<comment type="function">
    <text evidence="10">Catalyzes the attachment of glutamate to tRNA(Glu) in a two-step reaction: glutamate is first activated by ATP to form Glu-AMP and then transferred to the acceptor end of tRNA(Glu).</text>
</comment>
<dbReference type="GO" id="GO:0005829">
    <property type="term" value="C:cytosol"/>
    <property type="evidence" value="ECO:0007669"/>
    <property type="project" value="TreeGrafter"/>
</dbReference>
<evidence type="ECO:0000256" key="10">
    <source>
        <dbReference type="HAMAP-Rule" id="MF_00022"/>
    </source>
</evidence>
<feature type="short sequence motif" description="'KMSKS' region" evidence="10">
    <location>
        <begin position="237"/>
        <end position="241"/>
    </location>
</feature>
<dbReference type="InterPro" id="IPR045462">
    <property type="entry name" value="aa-tRNA-synth_I_cd-bd"/>
</dbReference>
<dbReference type="NCBIfam" id="TIGR00464">
    <property type="entry name" value="gltX_bact"/>
    <property type="match status" value="1"/>
</dbReference>
<dbReference type="Gene3D" id="1.10.10.350">
    <property type="match status" value="1"/>
</dbReference>
<evidence type="ECO:0000256" key="1">
    <source>
        <dbReference type="ARBA" id="ARBA00004496"/>
    </source>
</evidence>
<feature type="compositionally biased region" description="Basic and acidic residues" evidence="11">
    <location>
        <begin position="118"/>
        <end position="129"/>
    </location>
</feature>
<evidence type="ECO:0000313" key="14">
    <source>
        <dbReference type="EMBL" id="VFK53034.1"/>
    </source>
</evidence>
<feature type="domain" description="Glutamyl/glutaminyl-tRNA synthetase class Ib catalytic" evidence="12">
    <location>
        <begin position="4"/>
        <end position="305"/>
    </location>
</feature>
<dbReference type="EMBL" id="CAADFV010000018">
    <property type="protein sequence ID" value="VFK53781.1"/>
    <property type="molecule type" value="Genomic_DNA"/>
</dbReference>
<dbReference type="NCBIfam" id="NF004315">
    <property type="entry name" value="PRK05710.1-4"/>
    <property type="match status" value="1"/>
</dbReference>
<reference evidence="14" key="1">
    <citation type="submission" date="2019-02" db="EMBL/GenBank/DDBJ databases">
        <authorList>
            <person name="Gruber-Vodicka R. H."/>
            <person name="Seah K. B. B."/>
        </authorList>
    </citation>
    <scope>NUCLEOTIDE SEQUENCE</scope>
    <source>
        <strain evidence="16">BECK_BY1</strain>
        <strain evidence="15">BECK_BY2</strain>
        <strain evidence="14">BECK_BY3</strain>
    </source>
</reference>
<organism evidence="14">
    <name type="scientific">Candidatus Kentrum sp. TUN</name>
    <dbReference type="NCBI Taxonomy" id="2126343"/>
    <lineage>
        <taxon>Bacteria</taxon>
        <taxon>Pseudomonadati</taxon>
        <taxon>Pseudomonadota</taxon>
        <taxon>Gammaproteobacteria</taxon>
        <taxon>Candidatus Kentrum</taxon>
    </lineage>
</organism>
<dbReference type="SUPFAM" id="SSF52374">
    <property type="entry name" value="Nucleotidylyl transferase"/>
    <property type="match status" value="1"/>
</dbReference>
<gene>
    <name evidence="10" type="primary">gltX</name>
    <name evidence="16" type="ORF">BECKTUN1418D_GA0071000_10488</name>
    <name evidence="15" type="ORF">BECKTUN1418E_GA0071001_10188</name>
    <name evidence="14" type="ORF">BECKTUN1418F_GA0071002_10168</name>
</gene>
<dbReference type="AlphaFoldDB" id="A0A450ZGW5"/>
<evidence type="ECO:0000256" key="6">
    <source>
        <dbReference type="ARBA" id="ARBA00022741"/>
    </source>
</evidence>
<feature type="region of interest" description="Disordered" evidence="11">
    <location>
        <begin position="118"/>
        <end position="138"/>
    </location>
</feature>
<evidence type="ECO:0000256" key="9">
    <source>
        <dbReference type="ARBA" id="ARBA00023146"/>
    </source>
</evidence>
<dbReference type="CDD" id="cd00808">
    <property type="entry name" value="GluRS_core"/>
    <property type="match status" value="1"/>
</dbReference>
<dbReference type="InterPro" id="IPR033910">
    <property type="entry name" value="GluRS_core"/>
</dbReference>